<evidence type="ECO:0000313" key="1">
    <source>
        <dbReference type="EMBL" id="TKC38733.1"/>
    </source>
</evidence>
<name>A0A4U1EQQ2_MONMO</name>
<protein>
    <submittedName>
        <fullName evidence="1">Uncharacterized protein</fullName>
    </submittedName>
</protein>
<comment type="caution">
    <text evidence="1">The sequence shown here is derived from an EMBL/GenBank/DDBJ whole genome shotgun (WGS) entry which is preliminary data.</text>
</comment>
<feature type="non-terminal residue" evidence="1">
    <location>
        <position position="1"/>
    </location>
</feature>
<proteinExistence type="predicted"/>
<dbReference type="EMBL" id="RWIC01000949">
    <property type="protein sequence ID" value="TKC38733.1"/>
    <property type="molecule type" value="Genomic_DNA"/>
</dbReference>
<dbReference type="AlphaFoldDB" id="A0A4U1EQQ2"/>
<gene>
    <name evidence="1" type="ORF">EI555_006078</name>
</gene>
<sequence>RFANRPPAWSLRPGNCSLPAAAGPVAPLSALLGHPPKLRICGHGRAGKHLTGESPLDGPALVLEALAALLTDAPGAVQRGGRRDPGPHPTPLPRLLGRWLLMVDALRVPGAEHRSSLVAPRTERPSLTPCALLSCPAGARVPGEDLCLPHPGAGGCTAATTCPPQMPTDGA</sequence>
<reference evidence="2" key="1">
    <citation type="journal article" date="2019" name="IScience">
        <title>Narwhal Genome Reveals Long-Term Low Genetic Diversity despite Current Large Abundance Size.</title>
        <authorList>
            <person name="Westbury M.V."/>
            <person name="Petersen B."/>
            <person name="Garde E."/>
            <person name="Heide-Jorgensen M.P."/>
            <person name="Lorenzen E.D."/>
        </authorList>
    </citation>
    <scope>NUCLEOTIDE SEQUENCE [LARGE SCALE GENOMIC DNA]</scope>
</reference>
<evidence type="ECO:0000313" key="2">
    <source>
        <dbReference type="Proteomes" id="UP000308365"/>
    </source>
</evidence>
<dbReference type="Proteomes" id="UP000308365">
    <property type="component" value="Unassembled WGS sequence"/>
</dbReference>
<accession>A0A4U1EQQ2</accession>
<organism evidence="1 2">
    <name type="scientific">Monodon monoceros</name>
    <name type="common">Narwhal</name>
    <name type="synonym">Ceratodon monodon</name>
    <dbReference type="NCBI Taxonomy" id="40151"/>
    <lineage>
        <taxon>Eukaryota</taxon>
        <taxon>Metazoa</taxon>
        <taxon>Chordata</taxon>
        <taxon>Craniata</taxon>
        <taxon>Vertebrata</taxon>
        <taxon>Euteleostomi</taxon>
        <taxon>Mammalia</taxon>
        <taxon>Eutheria</taxon>
        <taxon>Laurasiatheria</taxon>
        <taxon>Artiodactyla</taxon>
        <taxon>Whippomorpha</taxon>
        <taxon>Cetacea</taxon>
        <taxon>Odontoceti</taxon>
        <taxon>Monodontidae</taxon>
        <taxon>Monodon</taxon>
    </lineage>
</organism>